<accession>A0A0F9STI2</accession>
<comment type="caution">
    <text evidence="1">The sequence shown here is derived from an EMBL/GenBank/DDBJ whole genome shotgun (WGS) entry which is preliminary data.</text>
</comment>
<name>A0A0F9STI2_9ZZZZ</name>
<organism evidence="1">
    <name type="scientific">marine sediment metagenome</name>
    <dbReference type="NCBI Taxonomy" id="412755"/>
    <lineage>
        <taxon>unclassified sequences</taxon>
        <taxon>metagenomes</taxon>
        <taxon>ecological metagenomes</taxon>
    </lineage>
</organism>
<reference evidence="1" key="1">
    <citation type="journal article" date="2015" name="Nature">
        <title>Complex archaea that bridge the gap between prokaryotes and eukaryotes.</title>
        <authorList>
            <person name="Spang A."/>
            <person name="Saw J.H."/>
            <person name="Jorgensen S.L."/>
            <person name="Zaremba-Niedzwiedzka K."/>
            <person name="Martijn J."/>
            <person name="Lind A.E."/>
            <person name="van Eijk R."/>
            <person name="Schleper C."/>
            <person name="Guy L."/>
            <person name="Ettema T.J."/>
        </authorList>
    </citation>
    <scope>NUCLEOTIDE SEQUENCE</scope>
</reference>
<protein>
    <submittedName>
        <fullName evidence="1">Uncharacterized protein</fullName>
    </submittedName>
</protein>
<dbReference type="AlphaFoldDB" id="A0A0F9STI2"/>
<sequence length="79" mass="8755">MCKDTEIPDGHLELTTAVKLDIFKGLHEGCPGRIACEDGFLCLTFFVPGTNITNRECSEKNCIPAYWLGSYESAKLGRE</sequence>
<dbReference type="EMBL" id="LAZR01002246">
    <property type="protein sequence ID" value="KKN32538.1"/>
    <property type="molecule type" value="Genomic_DNA"/>
</dbReference>
<proteinExistence type="predicted"/>
<gene>
    <name evidence="1" type="ORF">LCGC14_0813030</name>
</gene>
<evidence type="ECO:0000313" key="1">
    <source>
        <dbReference type="EMBL" id="KKN32538.1"/>
    </source>
</evidence>